<evidence type="ECO:0000256" key="7">
    <source>
        <dbReference type="ARBA" id="ARBA00029936"/>
    </source>
</evidence>
<dbReference type="EMBL" id="CP045907">
    <property type="protein sequence ID" value="QQP35391.1"/>
    <property type="molecule type" value="Genomic_DNA"/>
</dbReference>
<evidence type="ECO:0000256" key="5">
    <source>
        <dbReference type="ARBA" id="ARBA00022917"/>
    </source>
</evidence>
<protein>
    <recommendedName>
        <fullName evidence="1">valine--tRNA ligase</fullName>
        <ecNumber evidence="1">6.1.1.9</ecNumber>
    </recommendedName>
    <alternativeName>
        <fullName evidence="7">Valyl-tRNA synthetase</fullName>
    </alternativeName>
</protein>
<dbReference type="Pfam" id="PF00133">
    <property type="entry name" value="tRNA-synt_1"/>
    <property type="match status" value="1"/>
</dbReference>
<keyword evidence="2" id="KW-0436">Ligase</keyword>
<sequence length="75" mass="8778">DWCISRQLWWGHRIPMWLCDYSDGSQEWVPGNSEDEVRHKVDARRLVSCVQDPDVLDTWFSSALLPLSSLGWLTM</sequence>
<evidence type="ECO:0000256" key="4">
    <source>
        <dbReference type="ARBA" id="ARBA00022840"/>
    </source>
</evidence>
<dbReference type="GO" id="GO:0004832">
    <property type="term" value="F:valine-tRNA ligase activity"/>
    <property type="evidence" value="ECO:0007669"/>
    <property type="project" value="UniProtKB-EC"/>
</dbReference>
<dbReference type="SUPFAM" id="SSF52374">
    <property type="entry name" value="Nucleotidylyl transferase"/>
    <property type="match status" value="1"/>
</dbReference>
<dbReference type="GO" id="GO:0006438">
    <property type="term" value="P:valyl-tRNA aminoacylation"/>
    <property type="evidence" value="ECO:0007669"/>
    <property type="project" value="InterPro"/>
</dbReference>
<dbReference type="AlphaFoldDB" id="A0A7T8GQ31"/>
<dbReference type="GO" id="GO:0005524">
    <property type="term" value="F:ATP binding"/>
    <property type="evidence" value="ECO:0007669"/>
    <property type="project" value="UniProtKB-KW"/>
</dbReference>
<feature type="non-terminal residue" evidence="9">
    <location>
        <position position="1"/>
    </location>
</feature>
<dbReference type="InterPro" id="IPR002300">
    <property type="entry name" value="aa-tRNA-synth_Ia"/>
</dbReference>
<dbReference type="Gene3D" id="3.40.50.620">
    <property type="entry name" value="HUPs"/>
    <property type="match status" value="1"/>
</dbReference>
<accession>A0A7T8GQ31</accession>
<dbReference type="InterPro" id="IPR002303">
    <property type="entry name" value="Valyl-tRNA_ligase"/>
</dbReference>
<keyword evidence="6" id="KW-0030">Aminoacyl-tRNA synthetase</keyword>
<evidence type="ECO:0000313" key="10">
    <source>
        <dbReference type="Proteomes" id="UP000595437"/>
    </source>
</evidence>
<dbReference type="EC" id="6.1.1.9" evidence="1"/>
<organism evidence="9 10">
    <name type="scientific">Caligus rogercresseyi</name>
    <name type="common">Sea louse</name>
    <dbReference type="NCBI Taxonomy" id="217165"/>
    <lineage>
        <taxon>Eukaryota</taxon>
        <taxon>Metazoa</taxon>
        <taxon>Ecdysozoa</taxon>
        <taxon>Arthropoda</taxon>
        <taxon>Crustacea</taxon>
        <taxon>Multicrustacea</taxon>
        <taxon>Hexanauplia</taxon>
        <taxon>Copepoda</taxon>
        <taxon>Siphonostomatoida</taxon>
        <taxon>Caligidae</taxon>
        <taxon>Caligus</taxon>
    </lineage>
</organism>
<dbReference type="PANTHER" id="PTHR11946:SF93">
    <property type="entry name" value="VALINE--TRNA LIGASE, CHLOROPLASTIC_MITOCHONDRIAL 2"/>
    <property type="match status" value="1"/>
</dbReference>
<keyword evidence="3" id="KW-0547">Nucleotide-binding</keyword>
<dbReference type="PANTHER" id="PTHR11946">
    <property type="entry name" value="VALYL-TRNA SYNTHETASES"/>
    <property type="match status" value="1"/>
</dbReference>
<dbReference type="Proteomes" id="UP000595437">
    <property type="component" value="Chromosome 18"/>
</dbReference>
<evidence type="ECO:0000259" key="8">
    <source>
        <dbReference type="Pfam" id="PF00133"/>
    </source>
</evidence>
<keyword evidence="10" id="KW-1185">Reference proteome</keyword>
<evidence type="ECO:0000256" key="2">
    <source>
        <dbReference type="ARBA" id="ARBA00022598"/>
    </source>
</evidence>
<evidence type="ECO:0000313" key="9">
    <source>
        <dbReference type="EMBL" id="QQP35391.1"/>
    </source>
</evidence>
<evidence type="ECO:0000256" key="1">
    <source>
        <dbReference type="ARBA" id="ARBA00013169"/>
    </source>
</evidence>
<gene>
    <name evidence="9" type="ORF">FKW44_023598</name>
</gene>
<dbReference type="InterPro" id="IPR014729">
    <property type="entry name" value="Rossmann-like_a/b/a_fold"/>
</dbReference>
<reference evidence="10" key="1">
    <citation type="submission" date="2021-01" db="EMBL/GenBank/DDBJ databases">
        <title>Caligus Genome Assembly.</title>
        <authorList>
            <person name="Gallardo-Escarate C."/>
        </authorList>
    </citation>
    <scope>NUCLEOTIDE SEQUENCE [LARGE SCALE GENOMIC DNA]</scope>
</reference>
<dbReference type="GO" id="GO:0005829">
    <property type="term" value="C:cytosol"/>
    <property type="evidence" value="ECO:0007669"/>
    <property type="project" value="TreeGrafter"/>
</dbReference>
<feature type="domain" description="Aminoacyl-tRNA synthetase class Ia" evidence="8">
    <location>
        <begin position="1"/>
        <end position="72"/>
    </location>
</feature>
<keyword evidence="4" id="KW-0067">ATP-binding</keyword>
<evidence type="ECO:0000256" key="6">
    <source>
        <dbReference type="ARBA" id="ARBA00023146"/>
    </source>
</evidence>
<evidence type="ECO:0000256" key="3">
    <source>
        <dbReference type="ARBA" id="ARBA00022741"/>
    </source>
</evidence>
<proteinExistence type="predicted"/>
<name>A0A7T8GQ31_CALRO</name>
<dbReference type="OrthoDB" id="6364597at2759"/>
<keyword evidence="5" id="KW-0648">Protein biosynthesis</keyword>